<dbReference type="InterPro" id="IPR037459">
    <property type="entry name" value="RhgT-like"/>
</dbReference>
<keyword evidence="2" id="KW-0378">Hydrolase</keyword>
<evidence type="ECO:0000259" key="4">
    <source>
        <dbReference type="Pfam" id="PF13472"/>
    </source>
</evidence>
<dbReference type="STRING" id="681398.PJIAN_153"/>
<feature type="domain" description="SGNH hydrolase-type esterase" evidence="4">
    <location>
        <begin position="323"/>
        <end position="502"/>
    </location>
</feature>
<feature type="chain" id="PRO_5007823941" evidence="3">
    <location>
        <begin position="20"/>
        <end position="550"/>
    </location>
</feature>
<dbReference type="InterPro" id="IPR036514">
    <property type="entry name" value="SGNH_hydro_sf"/>
</dbReference>
<dbReference type="AlphaFoldDB" id="A0A161L6M3"/>
<evidence type="ECO:0000313" key="6">
    <source>
        <dbReference type="Proteomes" id="UP000076586"/>
    </source>
</evidence>
<sequence length="550" mass="60672">MKRLLFSIGCVCSVVLAMAQTTVKDSVTVSEGKIVKNEAIVDTNKVNINDRISPKTRKPLLKSGSTRRGNNPVALLIGDSTVRNGWDADGSNGQWGWGEFFGALFDSTKITIENHALGGTSSRTFYNNQWAAVKGGIQPGDFVLIQFGHNDGGPYDSGRARASIPGIGHDSLQVTIKETGAHETVYSYGEYLRKFVAEIRAKGAFPIMLSFTPRNAWDGNGHIVRANTTYGKWAKQVAEAEKIPFVDLNSITAAKFDAFGPAKVNEMFYADRIHTSETGAKLNAASVAEAIQAQQLPLAKYLKNKPKDIRGTARKGNKPLVFVIGDSTVHNKDEKSSEDSWGWGSLLANFLDDKKINVENDAMAGRSSRTFIDEGRWDAVCAALKPGDFLFIQFGHNDGAAINTEKARGTIPGNGDESKVYKMETTKRNQVVYSYGWYIRKYIRDARLKGAVPIVISPVPRDRWKDGKVERNELSYGKWAKEAAEMEGAFFIDVNKLVADKYDALGHDEVTKLFMTDHTHTKFQGALLNAKTIIEGVKTLVELKLNNYLK</sequence>
<evidence type="ECO:0000256" key="2">
    <source>
        <dbReference type="ARBA" id="ARBA00022801"/>
    </source>
</evidence>
<evidence type="ECO:0000256" key="1">
    <source>
        <dbReference type="ARBA" id="ARBA00008668"/>
    </source>
</evidence>
<keyword evidence="3" id="KW-0732">Signal</keyword>
<comment type="similarity">
    <text evidence="1">Belongs to the 'GDSL' lipolytic enzyme family.</text>
</comment>
<proteinExistence type="inferred from homology"/>
<organism evidence="5 6">
    <name type="scientific">Paludibacter jiangxiensis</name>
    <dbReference type="NCBI Taxonomy" id="681398"/>
    <lineage>
        <taxon>Bacteria</taxon>
        <taxon>Pseudomonadati</taxon>
        <taxon>Bacteroidota</taxon>
        <taxon>Bacteroidia</taxon>
        <taxon>Bacteroidales</taxon>
        <taxon>Paludibacteraceae</taxon>
        <taxon>Paludibacter</taxon>
    </lineage>
</organism>
<evidence type="ECO:0000313" key="5">
    <source>
        <dbReference type="EMBL" id="GAT61474.1"/>
    </source>
</evidence>
<dbReference type="Proteomes" id="UP000076586">
    <property type="component" value="Unassembled WGS sequence"/>
</dbReference>
<reference evidence="6" key="1">
    <citation type="submission" date="2016-04" db="EMBL/GenBank/DDBJ databases">
        <title>Draft genome sequence of Paludibacter jiangxiensis strain NM7.</title>
        <authorList>
            <person name="Qiu Y."/>
            <person name="Matsuura N."/>
            <person name="Ohashi A."/>
            <person name="Tourlousse M.D."/>
            <person name="Sekiguchi Y."/>
        </authorList>
    </citation>
    <scope>NUCLEOTIDE SEQUENCE [LARGE SCALE GENOMIC DNA]</scope>
    <source>
        <strain evidence="6">NM7</strain>
    </source>
</reference>
<keyword evidence="6" id="KW-1185">Reference proteome</keyword>
<dbReference type="RefSeq" id="WP_084252190.1">
    <property type="nucleotide sequence ID" value="NZ_BDCR01000001.1"/>
</dbReference>
<comment type="caution">
    <text evidence="5">The sequence shown here is derived from an EMBL/GenBank/DDBJ whole genome shotgun (WGS) entry which is preliminary data.</text>
</comment>
<dbReference type="EMBL" id="BDCR01000001">
    <property type="protein sequence ID" value="GAT61474.1"/>
    <property type="molecule type" value="Genomic_DNA"/>
</dbReference>
<feature type="signal peptide" evidence="3">
    <location>
        <begin position="1"/>
        <end position="19"/>
    </location>
</feature>
<protein>
    <submittedName>
        <fullName evidence="5">Lysophospholipase L1</fullName>
    </submittedName>
</protein>
<dbReference type="GO" id="GO:0016788">
    <property type="term" value="F:hydrolase activity, acting on ester bonds"/>
    <property type="evidence" value="ECO:0007669"/>
    <property type="project" value="UniProtKB-ARBA"/>
</dbReference>
<dbReference type="Gene3D" id="3.40.50.1110">
    <property type="entry name" value="SGNH hydrolase"/>
    <property type="match status" value="2"/>
</dbReference>
<dbReference type="Pfam" id="PF13472">
    <property type="entry name" value="Lipase_GDSL_2"/>
    <property type="match status" value="2"/>
</dbReference>
<dbReference type="PANTHER" id="PTHR43695">
    <property type="entry name" value="PUTATIVE (AFU_ORTHOLOGUE AFUA_2G17250)-RELATED"/>
    <property type="match status" value="1"/>
</dbReference>
<dbReference type="CDD" id="cd01821">
    <property type="entry name" value="Rhamnogalacturan_acetylesterase_like"/>
    <property type="match status" value="2"/>
</dbReference>
<reference evidence="6" key="2">
    <citation type="journal article" date="2017" name="Genome Announc.">
        <title>Draft genome sequence of Paludibacter jiangxiensis NM7(T), a propionate-producing fermentative bacterium.</title>
        <authorList>
            <person name="Qiu Y.-L."/>
            <person name="Tourlousse D.M."/>
            <person name="Matsuura N."/>
            <person name="Ohashi A."/>
            <person name="Sekiguchi Y."/>
        </authorList>
    </citation>
    <scope>NUCLEOTIDE SEQUENCE [LARGE SCALE GENOMIC DNA]</scope>
    <source>
        <strain evidence="6">NM7</strain>
    </source>
</reference>
<dbReference type="SUPFAM" id="SSF52266">
    <property type="entry name" value="SGNH hydrolase"/>
    <property type="match status" value="2"/>
</dbReference>
<gene>
    <name evidence="5" type="ORF">PJIAN_153</name>
</gene>
<accession>A0A161L6M3</accession>
<name>A0A161L6M3_9BACT</name>
<feature type="domain" description="SGNH hydrolase-type esterase" evidence="4">
    <location>
        <begin position="76"/>
        <end position="281"/>
    </location>
</feature>
<dbReference type="PANTHER" id="PTHR43695:SF1">
    <property type="entry name" value="RHAMNOGALACTURONAN ACETYLESTERASE"/>
    <property type="match status" value="1"/>
</dbReference>
<dbReference type="InterPro" id="IPR013830">
    <property type="entry name" value="SGNH_hydro"/>
</dbReference>
<evidence type="ECO:0000256" key="3">
    <source>
        <dbReference type="SAM" id="SignalP"/>
    </source>
</evidence>